<evidence type="ECO:0000256" key="4">
    <source>
        <dbReference type="ARBA" id="ARBA00022692"/>
    </source>
</evidence>
<dbReference type="InterPro" id="IPR010917">
    <property type="entry name" value="TonB_rcpt_CS"/>
</dbReference>
<dbReference type="SUPFAM" id="SSF49464">
    <property type="entry name" value="Carboxypeptidase regulatory domain-like"/>
    <property type="match status" value="1"/>
</dbReference>
<dbReference type="InterPro" id="IPR012910">
    <property type="entry name" value="Plug_dom"/>
</dbReference>
<reference evidence="12" key="1">
    <citation type="submission" date="2021-09" db="EMBL/GenBank/DDBJ databases">
        <title>Genome of Aequorivita sp. strain F64183.</title>
        <authorList>
            <person name="Wang Y."/>
        </authorList>
    </citation>
    <scope>NUCLEOTIDE SEQUENCE</scope>
    <source>
        <strain evidence="12">F64183</strain>
    </source>
</reference>
<evidence type="ECO:0000256" key="8">
    <source>
        <dbReference type="ARBA" id="ARBA00023237"/>
    </source>
</evidence>
<dbReference type="SUPFAM" id="SSF56935">
    <property type="entry name" value="Porins"/>
    <property type="match status" value="1"/>
</dbReference>
<evidence type="ECO:0000256" key="6">
    <source>
        <dbReference type="ARBA" id="ARBA00023077"/>
    </source>
</evidence>
<dbReference type="GO" id="GO:0015344">
    <property type="term" value="F:siderophore uptake transmembrane transporter activity"/>
    <property type="evidence" value="ECO:0007669"/>
    <property type="project" value="TreeGrafter"/>
</dbReference>
<keyword evidence="3 9" id="KW-1134">Transmembrane beta strand</keyword>
<dbReference type="EMBL" id="JAIRBB010000001">
    <property type="protein sequence ID" value="MCG2429852.1"/>
    <property type="molecule type" value="Genomic_DNA"/>
</dbReference>
<gene>
    <name evidence="12" type="ORF">K8344_01870</name>
</gene>
<dbReference type="PROSITE" id="PS52016">
    <property type="entry name" value="TONB_DEPENDENT_REC_3"/>
    <property type="match status" value="1"/>
</dbReference>
<dbReference type="InterPro" id="IPR008969">
    <property type="entry name" value="CarboxyPept-like_regulatory"/>
</dbReference>
<name>A0A9X1U558_9FLAO</name>
<protein>
    <submittedName>
        <fullName evidence="12">Carboxypeptidase-like regulatory domain-containing protein</fullName>
    </submittedName>
</protein>
<keyword evidence="12" id="KW-0645">Protease</keyword>
<dbReference type="InterPro" id="IPR036942">
    <property type="entry name" value="Beta-barrel_TonB_sf"/>
</dbReference>
<feature type="chain" id="PRO_5040759979" evidence="10">
    <location>
        <begin position="19"/>
        <end position="877"/>
    </location>
</feature>
<feature type="domain" description="TonB-dependent receptor plug" evidence="11">
    <location>
        <begin position="119"/>
        <end position="229"/>
    </location>
</feature>
<dbReference type="GO" id="GO:0004180">
    <property type="term" value="F:carboxypeptidase activity"/>
    <property type="evidence" value="ECO:0007669"/>
    <property type="project" value="UniProtKB-KW"/>
</dbReference>
<dbReference type="Proteomes" id="UP001139462">
    <property type="component" value="Unassembled WGS sequence"/>
</dbReference>
<dbReference type="PANTHER" id="PTHR30069:SF29">
    <property type="entry name" value="HEMOGLOBIN AND HEMOGLOBIN-HAPTOGLOBIN-BINDING PROTEIN 1-RELATED"/>
    <property type="match status" value="1"/>
</dbReference>
<keyword evidence="7 9" id="KW-0472">Membrane</keyword>
<comment type="caution">
    <text evidence="12">The sequence shown here is derived from an EMBL/GenBank/DDBJ whole genome shotgun (WGS) entry which is preliminary data.</text>
</comment>
<evidence type="ECO:0000256" key="1">
    <source>
        <dbReference type="ARBA" id="ARBA00004571"/>
    </source>
</evidence>
<dbReference type="Gene3D" id="2.40.170.20">
    <property type="entry name" value="TonB-dependent receptor, beta-barrel domain"/>
    <property type="match status" value="1"/>
</dbReference>
<evidence type="ECO:0000259" key="11">
    <source>
        <dbReference type="Pfam" id="PF07715"/>
    </source>
</evidence>
<dbReference type="PANTHER" id="PTHR30069">
    <property type="entry name" value="TONB-DEPENDENT OUTER MEMBRANE RECEPTOR"/>
    <property type="match status" value="1"/>
</dbReference>
<keyword evidence="8 9" id="KW-0998">Cell outer membrane</keyword>
<dbReference type="Gene3D" id="2.170.130.10">
    <property type="entry name" value="TonB-dependent receptor, plug domain"/>
    <property type="match status" value="1"/>
</dbReference>
<keyword evidence="2 9" id="KW-0813">Transport</keyword>
<dbReference type="InterPro" id="IPR037066">
    <property type="entry name" value="Plug_dom_sf"/>
</dbReference>
<dbReference type="RefSeq" id="WP_237606596.1">
    <property type="nucleotide sequence ID" value="NZ_JAIRBB010000001.1"/>
</dbReference>
<dbReference type="Pfam" id="PF13715">
    <property type="entry name" value="CarbopepD_reg_2"/>
    <property type="match status" value="1"/>
</dbReference>
<evidence type="ECO:0000256" key="3">
    <source>
        <dbReference type="ARBA" id="ARBA00022452"/>
    </source>
</evidence>
<keyword evidence="6" id="KW-0798">TonB box</keyword>
<accession>A0A9X1U558</accession>
<dbReference type="PROSITE" id="PS01156">
    <property type="entry name" value="TONB_DEPENDENT_REC_2"/>
    <property type="match status" value="1"/>
</dbReference>
<organism evidence="12 13">
    <name type="scientific">Aequorivita xiaoshiensis</name>
    <dbReference type="NCBI Taxonomy" id="2874476"/>
    <lineage>
        <taxon>Bacteria</taxon>
        <taxon>Pseudomonadati</taxon>
        <taxon>Bacteroidota</taxon>
        <taxon>Flavobacteriia</taxon>
        <taxon>Flavobacteriales</taxon>
        <taxon>Flavobacteriaceae</taxon>
        <taxon>Aequorivita</taxon>
    </lineage>
</organism>
<sequence>MKKLLLIVFFLGSIAAFSQTTVTGTVVDSETNSPLAGANVIETGTTNGAITDFDGNFTLQTSSKTGTLTISYIGYNAQKVQYNAVGNAANLGTVKITVDSDALEEVVIVGRGIIDLAKDRQTPIAVSTITSAEIQAKAVGNVEFPEAIKSTPSVYVSNQAGGFGDSQMFLRGFDQTNTAFLLNGQPINGMEDGRMYWSNWSGISDVANAIQVQRGLGSSKLAISSVGGTVNIISRAAGRKEGGFARFMTGNDSYFKGTLSYDSGLKGKWAYSIMLDHWQAHRKYSDGTAGQGQNYFIGVGFVPNDTHSFNFLLTGAPQWHDQNFSDDLENYDLYGKRYNSNSGFYNGERYTFRRNYYHKPIMNLNWDWNISEKTNLSSVLYASFGRGGGTGPLGSSRNIVRNENGEIDFDAIEENNITGADNGIGSYGMGSVVRRMSVNNHNWYGFLTNLESLVSDNFTFNVGLDTRFYTGHHYRQLNDLMGLQGFNDNFGYDGIRGDGYVLNETFEANPWSALFNSADEDQRYSYDYSEHINYIGGFGQAEYKTDNFSAFVQGAVSTQSYQREGRAPGKEVNGVNGLGKSEKVNKVGYNLKGGMGYTFIENNTLFVNAGYYSRQPFLDNIFEDVRNSNYILEGENEIENEEILGVEAGYRVRAGRFSLDLNAYYTSWGNRFLGGSFIEGDPDSTNPIEQVDRYQRFTDITQVHKGFEFEGKYRYSSDFMIRAFGSIGNWKYDGETPFETRQDENNNLLEEGTVNLTGTKIGNAPQTSFGFGFKYTIVDGLSVDADYNIYTDLYGFVNAKDVVEASQNNEVYQAERLNPYSVLDAGLSYKFDFGGNDLTFRANVYNVTNEMYLSQKDTYGFYYGNGRTWNASLRYDF</sequence>
<dbReference type="AlphaFoldDB" id="A0A9X1U558"/>
<evidence type="ECO:0000256" key="5">
    <source>
        <dbReference type="ARBA" id="ARBA00022729"/>
    </source>
</evidence>
<keyword evidence="5 10" id="KW-0732">Signal</keyword>
<comment type="subcellular location">
    <subcellularLocation>
        <location evidence="1 9">Cell outer membrane</location>
        <topology evidence="1 9">Multi-pass membrane protein</topology>
    </subcellularLocation>
</comment>
<dbReference type="Gene3D" id="2.60.40.1120">
    <property type="entry name" value="Carboxypeptidase-like, regulatory domain"/>
    <property type="match status" value="1"/>
</dbReference>
<comment type="similarity">
    <text evidence="9">Belongs to the TonB-dependent receptor family.</text>
</comment>
<evidence type="ECO:0000256" key="9">
    <source>
        <dbReference type="PROSITE-ProRule" id="PRU01360"/>
    </source>
</evidence>
<dbReference type="GO" id="GO:0009279">
    <property type="term" value="C:cell outer membrane"/>
    <property type="evidence" value="ECO:0007669"/>
    <property type="project" value="UniProtKB-SubCell"/>
</dbReference>
<evidence type="ECO:0000256" key="2">
    <source>
        <dbReference type="ARBA" id="ARBA00022448"/>
    </source>
</evidence>
<keyword evidence="12" id="KW-0378">Hydrolase</keyword>
<keyword evidence="4 9" id="KW-0812">Transmembrane</keyword>
<evidence type="ECO:0000256" key="7">
    <source>
        <dbReference type="ARBA" id="ARBA00023136"/>
    </source>
</evidence>
<evidence type="ECO:0000313" key="12">
    <source>
        <dbReference type="EMBL" id="MCG2429852.1"/>
    </source>
</evidence>
<dbReference type="GO" id="GO:0044718">
    <property type="term" value="P:siderophore transmembrane transport"/>
    <property type="evidence" value="ECO:0007669"/>
    <property type="project" value="TreeGrafter"/>
</dbReference>
<feature type="signal peptide" evidence="10">
    <location>
        <begin position="1"/>
        <end position="18"/>
    </location>
</feature>
<evidence type="ECO:0000256" key="10">
    <source>
        <dbReference type="SAM" id="SignalP"/>
    </source>
</evidence>
<dbReference type="Pfam" id="PF07715">
    <property type="entry name" value="Plug"/>
    <property type="match status" value="1"/>
</dbReference>
<keyword evidence="13" id="KW-1185">Reference proteome</keyword>
<keyword evidence="12" id="KW-0121">Carboxypeptidase</keyword>
<proteinExistence type="inferred from homology"/>
<dbReference type="InterPro" id="IPR039426">
    <property type="entry name" value="TonB-dep_rcpt-like"/>
</dbReference>
<evidence type="ECO:0000313" key="13">
    <source>
        <dbReference type="Proteomes" id="UP001139462"/>
    </source>
</evidence>